<comment type="caution">
    <text evidence="5">The sequence shown here is derived from an EMBL/GenBank/DDBJ whole genome shotgun (WGS) entry which is preliminary data.</text>
</comment>
<gene>
    <name evidence="5" type="ORF">AB447_214490</name>
    <name evidence="6" type="ORF">P8828_16730</name>
</gene>
<dbReference type="EC" id="2.4.-.-" evidence="6"/>
<keyword evidence="8" id="KW-1185">Reference proteome</keyword>
<evidence type="ECO:0000256" key="1">
    <source>
        <dbReference type="ARBA" id="ARBA00006739"/>
    </source>
</evidence>
<dbReference type="InterPro" id="IPR001173">
    <property type="entry name" value="Glyco_trans_2-like"/>
</dbReference>
<protein>
    <submittedName>
        <fullName evidence="6">Glycosyltransferase family 2 protein</fullName>
        <ecNumber evidence="6">2.4.-.-</ecNumber>
    </submittedName>
</protein>
<evidence type="ECO:0000313" key="5">
    <source>
        <dbReference type="EMBL" id="KRT94581.1"/>
    </source>
</evidence>
<dbReference type="InterPro" id="IPR029044">
    <property type="entry name" value="Nucleotide-diphossugar_trans"/>
</dbReference>
<feature type="non-terminal residue" evidence="5">
    <location>
        <position position="330"/>
    </location>
</feature>
<keyword evidence="3 6" id="KW-0808">Transferase</keyword>
<organism evidence="5 7">
    <name type="scientific">Bacillus glycinifermentans</name>
    <dbReference type="NCBI Taxonomy" id="1664069"/>
    <lineage>
        <taxon>Bacteria</taxon>
        <taxon>Bacillati</taxon>
        <taxon>Bacillota</taxon>
        <taxon>Bacilli</taxon>
        <taxon>Bacillales</taxon>
        <taxon>Bacillaceae</taxon>
        <taxon>Bacillus</taxon>
    </lineage>
</organism>
<dbReference type="PANTHER" id="PTHR22916">
    <property type="entry name" value="GLYCOSYLTRANSFERASE"/>
    <property type="match status" value="1"/>
</dbReference>
<dbReference type="Proteomes" id="UP001341297">
    <property type="component" value="Unassembled WGS sequence"/>
</dbReference>
<dbReference type="Proteomes" id="UP000036168">
    <property type="component" value="Unassembled WGS sequence"/>
</dbReference>
<feature type="domain" description="Glycosyltransferase 2-like" evidence="4">
    <location>
        <begin position="6"/>
        <end position="174"/>
    </location>
</feature>
<dbReference type="GO" id="GO:0016757">
    <property type="term" value="F:glycosyltransferase activity"/>
    <property type="evidence" value="ECO:0007669"/>
    <property type="project" value="UniProtKB-KW"/>
</dbReference>
<dbReference type="STRING" id="1664069.BGLY_0607"/>
<evidence type="ECO:0000313" key="6">
    <source>
        <dbReference type="EMBL" id="MEC0486434.1"/>
    </source>
</evidence>
<dbReference type="EMBL" id="LECW02000006">
    <property type="protein sequence ID" value="KRT94581.1"/>
    <property type="molecule type" value="Genomic_DNA"/>
</dbReference>
<evidence type="ECO:0000313" key="8">
    <source>
        <dbReference type="Proteomes" id="UP001341297"/>
    </source>
</evidence>
<sequence>MEPSISIIIPVYNAEKYVSTCLDSVLAQTLPYLEAIVVDDGSRDSSREIIKQYAAKDDRIVPVFQDNAGPSTARNRALKMAKGEFVAFLDSDDWVEPDAYKEMYNAAIDNNADIVFTSLIWEYDGTGENRIQHYSAPPNRPLTKETIKDVILTDFLYNGAYGQVCKLFRKSLLEENGITFPEGKSLGEDWLFNMEAFTYCNSAFYIDQPYYHYRKSNNTSLMRRYNPELFDSYINHNTLEKYSKRWGLYNEKVAIDLARRKCFIAVNGCIQNEFKPDCKKSMREKLQLISNIVNHPDVQSAAHLSLQHERHLQKKIYLMMLKQKWRDPNK</sequence>
<reference evidence="5 7" key="1">
    <citation type="journal article" date="2015" name="Int. J. Syst. Evol. Microbiol.">
        <title>Bacillus glycinifermentans sp. nov., isolated from fermented soybean paste.</title>
        <authorList>
            <person name="Kim S.J."/>
            <person name="Dunlap C.A."/>
            <person name="Kwon S.W."/>
            <person name="Rooney A.P."/>
        </authorList>
    </citation>
    <scope>NUCLEOTIDE SEQUENCE [LARGE SCALE GENOMIC DNA]</scope>
    <source>
        <strain evidence="5 7">GO-13</strain>
    </source>
</reference>
<keyword evidence="2 6" id="KW-0328">Glycosyltransferase</keyword>
<dbReference type="PANTHER" id="PTHR22916:SF51">
    <property type="entry name" value="GLYCOSYLTRANSFERASE EPSH-RELATED"/>
    <property type="match status" value="1"/>
</dbReference>
<reference evidence="5" key="2">
    <citation type="submission" date="2015-10" db="EMBL/GenBank/DDBJ databases">
        <authorList>
            <person name="Gilbert D.G."/>
        </authorList>
    </citation>
    <scope>NUCLEOTIDE SEQUENCE</scope>
    <source>
        <strain evidence="5">GO-13</strain>
    </source>
</reference>
<dbReference type="AlphaFoldDB" id="A0A0T6BSG5"/>
<dbReference type="SUPFAM" id="SSF53448">
    <property type="entry name" value="Nucleotide-diphospho-sugar transferases"/>
    <property type="match status" value="1"/>
</dbReference>
<dbReference type="Pfam" id="PF00535">
    <property type="entry name" value="Glycos_transf_2"/>
    <property type="match status" value="1"/>
</dbReference>
<name>A0A0T6BSG5_9BACI</name>
<dbReference type="RefSeq" id="WP_053075374.1">
    <property type="nucleotide sequence ID" value="NZ_JARRTL010000017.1"/>
</dbReference>
<evidence type="ECO:0000256" key="3">
    <source>
        <dbReference type="ARBA" id="ARBA00022679"/>
    </source>
</evidence>
<dbReference type="Gene3D" id="3.90.550.10">
    <property type="entry name" value="Spore Coat Polysaccharide Biosynthesis Protein SpsA, Chain A"/>
    <property type="match status" value="1"/>
</dbReference>
<evidence type="ECO:0000313" key="7">
    <source>
        <dbReference type="Proteomes" id="UP000036168"/>
    </source>
</evidence>
<reference evidence="6 8" key="3">
    <citation type="submission" date="2023-03" db="EMBL/GenBank/DDBJ databases">
        <title>Agriculturally important microbes genome sequencing.</title>
        <authorList>
            <person name="Dunlap C."/>
        </authorList>
    </citation>
    <scope>NUCLEOTIDE SEQUENCE [LARGE SCALE GENOMIC DNA]</scope>
    <source>
        <strain evidence="6 8">CBP-3203</strain>
    </source>
</reference>
<accession>A0A0T6BSG5</accession>
<evidence type="ECO:0000256" key="2">
    <source>
        <dbReference type="ARBA" id="ARBA00022676"/>
    </source>
</evidence>
<evidence type="ECO:0000259" key="4">
    <source>
        <dbReference type="Pfam" id="PF00535"/>
    </source>
</evidence>
<dbReference type="CDD" id="cd00761">
    <property type="entry name" value="Glyco_tranf_GTA_type"/>
    <property type="match status" value="1"/>
</dbReference>
<dbReference type="EMBL" id="JARRTL010000017">
    <property type="protein sequence ID" value="MEC0486434.1"/>
    <property type="molecule type" value="Genomic_DNA"/>
</dbReference>
<comment type="similarity">
    <text evidence="1">Belongs to the glycosyltransferase 2 family.</text>
</comment>
<proteinExistence type="inferred from homology"/>